<dbReference type="SUPFAM" id="SSF116726">
    <property type="entry name" value="TrkA C-terminal domain-like"/>
    <property type="match status" value="2"/>
</dbReference>
<dbReference type="InterPro" id="IPR051679">
    <property type="entry name" value="DASS-Related_Transporters"/>
</dbReference>
<feature type="domain" description="RCK C-terminal" evidence="8">
    <location>
        <begin position="302"/>
        <end position="386"/>
    </location>
</feature>
<gene>
    <name evidence="9" type="ordered locus">AM1_0593</name>
</gene>
<dbReference type="InterPro" id="IPR031312">
    <property type="entry name" value="Na/sul_symport_CS"/>
</dbReference>
<feature type="transmembrane region" description="Helical" evidence="7">
    <location>
        <begin position="174"/>
        <end position="194"/>
    </location>
</feature>
<dbReference type="PROSITE" id="PS01271">
    <property type="entry name" value="NA_SULFATE"/>
    <property type="match status" value="1"/>
</dbReference>
<feature type="transmembrane region" description="Helical" evidence="7">
    <location>
        <begin position="572"/>
        <end position="594"/>
    </location>
</feature>
<dbReference type="AlphaFoldDB" id="B0CD52"/>
<feature type="domain" description="RCK C-terminal" evidence="8">
    <location>
        <begin position="206"/>
        <end position="291"/>
    </location>
</feature>
<keyword evidence="6 7" id="KW-0472">Membrane</keyword>
<evidence type="ECO:0000256" key="7">
    <source>
        <dbReference type="SAM" id="Phobius"/>
    </source>
</evidence>
<dbReference type="GO" id="GO:0005886">
    <property type="term" value="C:plasma membrane"/>
    <property type="evidence" value="ECO:0007669"/>
    <property type="project" value="TreeGrafter"/>
</dbReference>
<evidence type="ECO:0000256" key="4">
    <source>
        <dbReference type="ARBA" id="ARBA00022737"/>
    </source>
</evidence>
<dbReference type="PANTHER" id="PTHR43652:SF2">
    <property type="entry name" value="BASIC AMINO ACID ANTIPORTER YFCC-RELATED"/>
    <property type="match status" value="1"/>
</dbReference>
<dbReference type="STRING" id="329726.AM1_0593"/>
<dbReference type="eggNOG" id="COG0471">
    <property type="taxonomic scope" value="Bacteria"/>
</dbReference>
<evidence type="ECO:0000313" key="10">
    <source>
        <dbReference type="Proteomes" id="UP000000268"/>
    </source>
</evidence>
<evidence type="ECO:0000256" key="6">
    <source>
        <dbReference type="ARBA" id="ARBA00023136"/>
    </source>
</evidence>
<dbReference type="Proteomes" id="UP000000268">
    <property type="component" value="Chromosome"/>
</dbReference>
<protein>
    <submittedName>
        <fullName evidence="9">TrkA-C domain protein, putative</fullName>
    </submittedName>
</protein>
<dbReference type="HOGENOM" id="CLU_005170_6_1_3"/>
<dbReference type="InterPro" id="IPR036721">
    <property type="entry name" value="RCK_C_sf"/>
</dbReference>
<comment type="subcellular location">
    <subcellularLocation>
        <location evidence="1">Membrane</location>
        <topology evidence="1">Multi-pass membrane protein</topology>
    </subcellularLocation>
</comment>
<keyword evidence="5 7" id="KW-1133">Transmembrane helix</keyword>
<dbReference type="Pfam" id="PF03600">
    <property type="entry name" value="CitMHS"/>
    <property type="match status" value="1"/>
</dbReference>
<dbReference type="GO" id="GO:0008324">
    <property type="term" value="F:monoatomic cation transmembrane transporter activity"/>
    <property type="evidence" value="ECO:0007669"/>
    <property type="project" value="InterPro"/>
</dbReference>
<sequence length="598" mass="64898">MEPIFQTLLVTGLTLLCFVFEWLPPDLTAICVMVVLMLLGLVTTAEGLSGFSNPATITVMAMFILSSGIARTGAIQMASEFLLKWGGKRPARHMLIMGAVIGPFTAIINNVAIVSVFLPVVEDWSRQRRIPVSKLMIPLSYITILGGMITVLGTSTSVLASGLSSDLGLGSFDIFQFTALSLCTFTAGLVYMATIGHRLLPNRKTSSSLSQGYGLKDYVSEVVITPQSGLVGQTVQSSLIQRIYDVDILELIHDDNHFPQPLADKTLSAGDILLVRGGREDLLKIRDGQGLEILPDVQFGQKSWQADLSAEEGAAEAMVLADSNLIGSTLKDLRFRQRYNCTVLAIRRGQELVRDRLGKVRLRFGDLLLVQGPKQSLVGLQTSKDLLVMEQRDVENLRRDKAWIAIAIGLLVVGVAGTKRFSIAVTALAGVMLMVLTGCLKPGELYRAVRWDVVFLLAGLFPLGIAMKKSGATQLLADQLISVGGQLSGYWLLTLFFVLTALLTEILSNNATVILLLPVAVQVAQELGYNPFAFMFVVTFAASNSFMTPIGYQTNTMVYGTGGYRFLDFLRVGGPLSLLMALITPPLIILLYGLQPLS</sequence>
<reference evidence="9 10" key="1">
    <citation type="journal article" date="2008" name="Proc. Natl. Acad. Sci. U.S.A.">
        <title>Niche adaptation and genome expansion in the chlorophyll d-producing cyanobacterium Acaryochloris marina.</title>
        <authorList>
            <person name="Swingley W.D."/>
            <person name="Chen M."/>
            <person name="Cheung P.C."/>
            <person name="Conrad A.L."/>
            <person name="Dejesa L.C."/>
            <person name="Hao J."/>
            <person name="Honchak B.M."/>
            <person name="Karbach L.E."/>
            <person name="Kurdoglu A."/>
            <person name="Lahiri S."/>
            <person name="Mastrian S.D."/>
            <person name="Miyashita H."/>
            <person name="Page L."/>
            <person name="Ramakrishna P."/>
            <person name="Satoh S."/>
            <person name="Sattley W.M."/>
            <person name="Shimada Y."/>
            <person name="Taylor H.L."/>
            <person name="Tomo T."/>
            <person name="Tsuchiya T."/>
            <person name="Wang Z.T."/>
            <person name="Raymond J."/>
            <person name="Mimuro M."/>
            <person name="Blankenship R.E."/>
            <person name="Touchman J.W."/>
        </authorList>
    </citation>
    <scope>NUCLEOTIDE SEQUENCE [LARGE SCALE GENOMIC DNA]</scope>
    <source>
        <strain evidence="10">MBIC 11017</strain>
    </source>
</reference>
<evidence type="ECO:0000256" key="5">
    <source>
        <dbReference type="ARBA" id="ARBA00022989"/>
    </source>
</evidence>
<feature type="transmembrane region" description="Helical" evidence="7">
    <location>
        <begin position="423"/>
        <end position="440"/>
    </location>
</feature>
<dbReference type="CDD" id="cd01115">
    <property type="entry name" value="SLC13_permease"/>
    <property type="match status" value="1"/>
</dbReference>
<keyword evidence="10" id="KW-1185">Reference proteome</keyword>
<dbReference type="PROSITE" id="PS51202">
    <property type="entry name" value="RCK_C"/>
    <property type="match status" value="2"/>
</dbReference>
<evidence type="ECO:0000259" key="8">
    <source>
        <dbReference type="PROSITE" id="PS51202"/>
    </source>
</evidence>
<feature type="transmembrane region" description="Helical" evidence="7">
    <location>
        <begin position="94"/>
        <end position="118"/>
    </location>
</feature>
<feature type="transmembrane region" description="Helical" evidence="7">
    <location>
        <begin position="532"/>
        <end position="552"/>
    </location>
</feature>
<dbReference type="Pfam" id="PF02080">
    <property type="entry name" value="TrkA_C"/>
    <property type="match status" value="2"/>
</dbReference>
<proteinExistence type="predicted"/>
<feature type="transmembrane region" description="Helical" evidence="7">
    <location>
        <begin position="449"/>
        <end position="467"/>
    </location>
</feature>
<evidence type="ECO:0000256" key="1">
    <source>
        <dbReference type="ARBA" id="ARBA00004141"/>
    </source>
</evidence>
<name>B0CD52_ACAM1</name>
<organism evidence="9 10">
    <name type="scientific">Acaryochloris marina (strain MBIC 11017)</name>
    <dbReference type="NCBI Taxonomy" id="329726"/>
    <lineage>
        <taxon>Bacteria</taxon>
        <taxon>Bacillati</taxon>
        <taxon>Cyanobacteriota</taxon>
        <taxon>Cyanophyceae</taxon>
        <taxon>Acaryochloridales</taxon>
        <taxon>Acaryochloridaceae</taxon>
        <taxon>Acaryochloris</taxon>
    </lineage>
</organism>
<dbReference type="PANTHER" id="PTHR43652">
    <property type="entry name" value="BASIC AMINO ACID ANTIPORTER YFCC-RELATED"/>
    <property type="match status" value="1"/>
</dbReference>
<dbReference type="InterPro" id="IPR006037">
    <property type="entry name" value="RCK_C"/>
</dbReference>
<evidence type="ECO:0000313" key="9">
    <source>
        <dbReference type="EMBL" id="ABW25643.1"/>
    </source>
</evidence>
<dbReference type="eggNOG" id="COG3273">
    <property type="taxonomic scope" value="Bacteria"/>
</dbReference>
<feature type="transmembrane region" description="Helical" evidence="7">
    <location>
        <begin position="487"/>
        <end position="520"/>
    </location>
</feature>
<dbReference type="OrthoDB" id="9765532at2"/>
<dbReference type="Gene3D" id="3.30.70.1450">
    <property type="entry name" value="Regulator of K+ conductance, C-terminal domain"/>
    <property type="match status" value="2"/>
</dbReference>
<dbReference type="KEGG" id="amr:AM1_0593"/>
<evidence type="ECO:0000256" key="3">
    <source>
        <dbReference type="ARBA" id="ARBA00022692"/>
    </source>
</evidence>
<feature type="transmembrane region" description="Helical" evidence="7">
    <location>
        <begin position="27"/>
        <end position="48"/>
    </location>
</feature>
<dbReference type="GO" id="GO:0006813">
    <property type="term" value="P:potassium ion transport"/>
    <property type="evidence" value="ECO:0007669"/>
    <property type="project" value="InterPro"/>
</dbReference>
<evidence type="ECO:0000256" key="2">
    <source>
        <dbReference type="ARBA" id="ARBA00022448"/>
    </source>
</evidence>
<dbReference type="RefSeq" id="WP_012161242.1">
    <property type="nucleotide sequence ID" value="NC_009925.1"/>
</dbReference>
<feature type="transmembrane region" description="Helical" evidence="7">
    <location>
        <begin position="55"/>
        <end position="74"/>
    </location>
</feature>
<accession>B0CD52</accession>
<feature type="transmembrane region" description="Helical" evidence="7">
    <location>
        <begin position="139"/>
        <end position="162"/>
    </location>
</feature>
<dbReference type="InterPro" id="IPR004680">
    <property type="entry name" value="Cit_transptr-like_dom"/>
</dbReference>
<keyword evidence="4" id="KW-0677">Repeat</keyword>
<keyword evidence="2" id="KW-0813">Transport</keyword>
<dbReference type="EMBL" id="CP000828">
    <property type="protein sequence ID" value="ABW25643.1"/>
    <property type="molecule type" value="Genomic_DNA"/>
</dbReference>
<feature type="transmembrane region" description="Helical" evidence="7">
    <location>
        <begin position="402"/>
        <end position="417"/>
    </location>
</feature>
<keyword evidence="3 7" id="KW-0812">Transmembrane</keyword>